<dbReference type="PROSITE" id="PS00379">
    <property type="entry name" value="CDP_ALCOHOL_P_TRANSF"/>
    <property type="match status" value="1"/>
</dbReference>
<dbReference type="InterPro" id="IPR048254">
    <property type="entry name" value="CDP_ALCOHOL_P_TRANSF_CS"/>
</dbReference>
<evidence type="ECO:0000256" key="7">
    <source>
        <dbReference type="ARBA" id="ARBA00022989"/>
    </source>
</evidence>
<evidence type="ECO:0000256" key="1">
    <source>
        <dbReference type="ARBA" id="ARBA00001936"/>
    </source>
</evidence>
<keyword evidence="9 14" id="KW-0472">Membrane</keyword>
<dbReference type="InterPro" id="IPR000462">
    <property type="entry name" value="CDP-OH_P_trans"/>
</dbReference>
<protein>
    <submittedName>
        <fullName evidence="15">CDP-diacylglycerol--glycerol-3-phosphate 3-phosphatidyltransferase</fullName>
    </submittedName>
</protein>
<dbReference type="Pfam" id="PF01066">
    <property type="entry name" value="CDP-OH_P_transf"/>
    <property type="match status" value="1"/>
</dbReference>
<sequence>MAPSSRLTRTRSAQLASDVLAAGELDTIRALSPTRRGGGGGGGKITTTRTKTTRTKSSAAAGKEDEAARYGLTNSASGLTIPTMLTLARVAAIPAFAYMYYQTTAWSAPGCCFVFVLAAITDWLDGYLARKWNQSSAFGAFLDPVADKLMVACALVLLCSLEPKGVSHPYLVAVPSAIIIGREITMSALREWASAKGGDAHKAVKVNNLGKWKTATQMVAISVLLLVRDGAPKAIESFLPKMLASELTNVGVVTLWVSAALAALSLYVYMAPVLKYMLE</sequence>
<keyword evidence="6 14" id="KW-0812">Transmembrane</keyword>
<dbReference type="GO" id="GO:0030145">
    <property type="term" value="F:manganese ion binding"/>
    <property type="evidence" value="ECO:0007669"/>
    <property type="project" value="UniProtKB-ARBA"/>
</dbReference>
<evidence type="ECO:0000256" key="13">
    <source>
        <dbReference type="SAM" id="MobiDB-lite"/>
    </source>
</evidence>
<dbReference type="FunFam" id="1.20.120.1760:FF:000008">
    <property type="entry name" value="CDP-diacylglycerol--glycerol-3-phosphate 3-phosphatidyltransferase 2"/>
    <property type="match status" value="1"/>
</dbReference>
<comment type="similarity">
    <text evidence="3 12">Belongs to the CDP-alcohol phosphatidyltransferase class-I family.</text>
</comment>
<reference evidence="15 16" key="1">
    <citation type="submission" date="2011-10" db="EMBL/GenBank/DDBJ databases">
        <authorList>
            <person name="Genoscope - CEA"/>
        </authorList>
    </citation>
    <scope>NUCLEOTIDE SEQUENCE [LARGE SCALE GENOMIC DNA]</scope>
    <source>
        <strain evidence="15 16">RCC 1105</strain>
    </source>
</reference>
<dbReference type="PANTHER" id="PTHR14269">
    <property type="entry name" value="CDP-DIACYLGLYCEROL--GLYCEROL-3-PHOSPHATE 3-PHOSPHATIDYLTRANSFERASE-RELATED"/>
    <property type="match status" value="1"/>
</dbReference>
<name>K8F2X2_9CHLO</name>
<dbReference type="STRING" id="41875.K8F2X2"/>
<dbReference type="OrthoDB" id="10020554at2759"/>
<keyword evidence="16" id="KW-1185">Reference proteome</keyword>
<keyword evidence="7 14" id="KW-1133">Transmembrane helix</keyword>
<evidence type="ECO:0000313" key="16">
    <source>
        <dbReference type="Proteomes" id="UP000198341"/>
    </source>
</evidence>
<evidence type="ECO:0000256" key="14">
    <source>
        <dbReference type="SAM" id="Phobius"/>
    </source>
</evidence>
<dbReference type="GeneID" id="19014645"/>
<feature type="region of interest" description="Disordered" evidence="13">
    <location>
        <begin position="31"/>
        <end position="60"/>
    </location>
</feature>
<dbReference type="InterPro" id="IPR050324">
    <property type="entry name" value="CDP-alcohol_PTase-I"/>
</dbReference>
<evidence type="ECO:0000256" key="3">
    <source>
        <dbReference type="ARBA" id="ARBA00010441"/>
    </source>
</evidence>
<dbReference type="GO" id="GO:0016020">
    <property type="term" value="C:membrane"/>
    <property type="evidence" value="ECO:0007669"/>
    <property type="project" value="UniProtKB-SubCell"/>
</dbReference>
<evidence type="ECO:0000256" key="9">
    <source>
        <dbReference type="ARBA" id="ARBA00023136"/>
    </source>
</evidence>
<dbReference type="KEGG" id="bpg:Bathy07g01550"/>
<evidence type="ECO:0000256" key="8">
    <source>
        <dbReference type="ARBA" id="ARBA00023098"/>
    </source>
</evidence>
<gene>
    <name evidence="15" type="ORF">Bathy07g01550</name>
</gene>
<dbReference type="AlphaFoldDB" id="K8F2X2"/>
<dbReference type="GO" id="GO:0008444">
    <property type="term" value="F:CDP-diacylglycerol-glycerol-3-phosphate 3-phosphatidyltransferase activity"/>
    <property type="evidence" value="ECO:0007669"/>
    <property type="project" value="InterPro"/>
</dbReference>
<evidence type="ECO:0000256" key="6">
    <source>
        <dbReference type="ARBA" id="ARBA00022692"/>
    </source>
</evidence>
<feature type="transmembrane region" description="Helical" evidence="14">
    <location>
        <begin position="79"/>
        <end position="100"/>
    </location>
</feature>
<organism evidence="15 16">
    <name type="scientific">Bathycoccus prasinos</name>
    <dbReference type="NCBI Taxonomy" id="41875"/>
    <lineage>
        <taxon>Eukaryota</taxon>
        <taxon>Viridiplantae</taxon>
        <taxon>Chlorophyta</taxon>
        <taxon>Mamiellophyceae</taxon>
        <taxon>Mamiellales</taxon>
        <taxon>Bathycoccaceae</taxon>
        <taxon>Bathycoccus</taxon>
    </lineage>
</organism>
<evidence type="ECO:0000256" key="2">
    <source>
        <dbReference type="ARBA" id="ARBA00004141"/>
    </source>
</evidence>
<dbReference type="GO" id="GO:0006655">
    <property type="term" value="P:phosphatidylglycerol biosynthetic process"/>
    <property type="evidence" value="ECO:0007669"/>
    <property type="project" value="UniProtKB-ARBA"/>
</dbReference>
<evidence type="ECO:0000313" key="15">
    <source>
        <dbReference type="EMBL" id="CCO66372.1"/>
    </source>
</evidence>
<dbReference type="NCBIfam" id="TIGR00560">
    <property type="entry name" value="pgsA"/>
    <property type="match status" value="1"/>
</dbReference>
<dbReference type="RefSeq" id="XP_007512284.1">
    <property type="nucleotide sequence ID" value="XM_007512222.1"/>
</dbReference>
<dbReference type="GO" id="GO:0045995">
    <property type="term" value="P:regulation of embryonic development"/>
    <property type="evidence" value="ECO:0007669"/>
    <property type="project" value="UniProtKB-ARBA"/>
</dbReference>
<keyword evidence="4" id="KW-0444">Lipid biosynthesis</keyword>
<evidence type="ECO:0000256" key="10">
    <source>
        <dbReference type="ARBA" id="ARBA00023209"/>
    </source>
</evidence>
<evidence type="ECO:0000256" key="12">
    <source>
        <dbReference type="RuleBase" id="RU003750"/>
    </source>
</evidence>
<keyword evidence="5 12" id="KW-0808">Transferase</keyword>
<feature type="transmembrane region" description="Helical" evidence="14">
    <location>
        <begin position="247"/>
        <end position="270"/>
    </location>
</feature>
<dbReference type="InterPro" id="IPR043130">
    <property type="entry name" value="CDP-OH_PTrfase_TM_dom"/>
</dbReference>
<evidence type="ECO:0000256" key="4">
    <source>
        <dbReference type="ARBA" id="ARBA00022516"/>
    </source>
</evidence>
<dbReference type="eggNOG" id="KOG1617">
    <property type="taxonomic scope" value="Eukaryota"/>
</dbReference>
<accession>K8F2X2</accession>
<feature type="transmembrane region" description="Helical" evidence="14">
    <location>
        <begin position="106"/>
        <end position="124"/>
    </location>
</feature>
<dbReference type="PANTHER" id="PTHR14269:SF62">
    <property type="entry name" value="CDP-DIACYLGLYCEROL--GLYCEROL-3-PHOSPHATE 3-PHOSPHATIDYLTRANSFERASE 1, CHLOROPLASTIC"/>
    <property type="match status" value="1"/>
</dbReference>
<dbReference type="Gene3D" id="1.20.120.1760">
    <property type="match status" value="1"/>
</dbReference>
<proteinExistence type="inferred from homology"/>
<dbReference type="Proteomes" id="UP000198341">
    <property type="component" value="Chromosome 7"/>
</dbReference>
<evidence type="ECO:0000256" key="11">
    <source>
        <dbReference type="ARBA" id="ARBA00023264"/>
    </source>
</evidence>
<keyword evidence="11" id="KW-1208">Phospholipid metabolism</keyword>
<comment type="cofactor">
    <cofactor evidence="1">
        <name>Mn(2+)</name>
        <dbReference type="ChEBI" id="CHEBI:29035"/>
    </cofactor>
</comment>
<keyword evidence="8" id="KW-0443">Lipid metabolism</keyword>
<evidence type="ECO:0000256" key="5">
    <source>
        <dbReference type="ARBA" id="ARBA00022679"/>
    </source>
</evidence>
<dbReference type="EMBL" id="FO082272">
    <property type="protein sequence ID" value="CCO66372.1"/>
    <property type="molecule type" value="Genomic_DNA"/>
</dbReference>
<dbReference type="GO" id="GO:0005737">
    <property type="term" value="C:cytoplasm"/>
    <property type="evidence" value="ECO:0007669"/>
    <property type="project" value="UniProtKB-ARBA"/>
</dbReference>
<dbReference type="InterPro" id="IPR004570">
    <property type="entry name" value="Phosphatidylglycerol_P_synth"/>
</dbReference>
<comment type="subcellular location">
    <subcellularLocation>
        <location evidence="2">Membrane</location>
        <topology evidence="2">Multi-pass membrane protein</topology>
    </subcellularLocation>
</comment>
<keyword evidence="10" id="KW-0594">Phospholipid biosynthesis</keyword>